<protein>
    <submittedName>
        <fullName evidence="2">Uncharacterized protein</fullName>
    </submittedName>
</protein>
<comment type="caution">
    <text evidence="2">The sequence shown here is derived from an EMBL/GenBank/DDBJ whole genome shotgun (WGS) entry which is preliminary data.</text>
</comment>
<gene>
    <name evidence="2" type="ORF">GNB42_001947</name>
    <name evidence="1" type="ORF">GNB54_001349</name>
</gene>
<sequence>MGLFGGSSSASSSSTNNSYTWNSQQIENFLDNMSTDINYTPENFLDANPYMQQFLDYELSPQGFNNANNIIGKGSQIFQQGYSRLQKAAGITPQEIYNGLYNGVKMVNGQMSGYMNQEDQAIQNQVMVDMGGDLAQNAETMNAGGAVAGSSAMNNSAMGIQEAGAESMEEQESELAASILKGSTRAVNNIASGYAKAQSGITKSILGIGGDVMKGGIKALNNAKSGYWNAAVVEQAIAQKQQDTSRKNAMINNNMGIMENMYWLETMLQAAGVDTHSTTTGSSTVSGGGIL</sequence>
<accession>A0A737JW48</accession>
<reference evidence="2" key="1">
    <citation type="journal article" date="2018" name="Genome Biol.">
        <title>SKESA: strategic k-mer extension for scrupulous assemblies.</title>
        <authorList>
            <person name="Souvorov A."/>
            <person name="Agarwala R."/>
            <person name="Lipman D.J."/>
        </authorList>
    </citation>
    <scope>NUCLEOTIDE SEQUENCE</scope>
    <source>
        <strain evidence="2">IP 2/88</strain>
        <strain evidence="1">IP 33 K</strain>
    </source>
</reference>
<dbReference type="EMBL" id="DAATGT010000005">
    <property type="protein sequence ID" value="HAE8319356.1"/>
    <property type="molecule type" value="Genomic_DNA"/>
</dbReference>
<evidence type="ECO:0000313" key="2">
    <source>
        <dbReference type="EMBL" id="HAE8319356.1"/>
    </source>
</evidence>
<dbReference type="AlphaFoldDB" id="A0A737JW48"/>
<dbReference type="EMBL" id="DAAHMM010000004">
    <property type="protein sequence ID" value="HAB6612449.1"/>
    <property type="molecule type" value="Genomic_DNA"/>
</dbReference>
<proteinExistence type="predicted"/>
<reference evidence="2" key="2">
    <citation type="submission" date="2018-07" db="EMBL/GenBank/DDBJ databases">
        <authorList>
            <consortium name="NCBI Pathogen Detection Project"/>
        </authorList>
    </citation>
    <scope>NUCLEOTIDE SEQUENCE</scope>
    <source>
        <strain evidence="2">IP 2/88</strain>
        <strain evidence="1">IP 33 K</strain>
    </source>
</reference>
<evidence type="ECO:0000313" key="1">
    <source>
        <dbReference type="EMBL" id="HAB6612449.1"/>
    </source>
</evidence>
<name>A0A737JW48_SALET</name>
<organism evidence="2">
    <name type="scientific">Salmonella enterica subsp. enterica serovar Paratyphi C</name>
    <dbReference type="NCBI Taxonomy" id="57046"/>
    <lineage>
        <taxon>Bacteria</taxon>
        <taxon>Pseudomonadati</taxon>
        <taxon>Pseudomonadota</taxon>
        <taxon>Gammaproteobacteria</taxon>
        <taxon>Enterobacterales</taxon>
        <taxon>Enterobacteriaceae</taxon>
        <taxon>Salmonella</taxon>
    </lineage>
</organism>